<reference evidence="2 3" key="1">
    <citation type="submission" date="2017-09" db="EMBL/GenBank/DDBJ databases">
        <title>Depth-based differentiation of microbial function through sediment-hosted aquifers and enrichment of novel symbionts in the deep terrestrial subsurface.</title>
        <authorList>
            <person name="Probst A.J."/>
            <person name="Ladd B."/>
            <person name="Jarett J.K."/>
            <person name="Geller-Mcgrath D.E."/>
            <person name="Sieber C.M."/>
            <person name="Emerson J.B."/>
            <person name="Anantharaman K."/>
            <person name="Thomas B.C."/>
            <person name="Malmstrom R."/>
            <person name="Stieglmeier M."/>
            <person name="Klingl A."/>
            <person name="Woyke T."/>
            <person name="Ryan C.M."/>
            <person name="Banfield J.F."/>
        </authorList>
    </citation>
    <scope>NUCLEOTIDE SEQUENCE [LARGE SCALE GENOMIC DNA]</scope>
    <source>
        <strain evidence="2">CG22_combo_CG10-13_8_21_14_all_43_12</strain>
    </source>
</reference>
<comment type="caution">
    <text evidence="2">The sequence shown here is derived from an EMBL/GenBank/DDBJ whole genome shotgun (WGS) entry which is preliminary data.</text>
</comment>
<sequence>MKTPLVSVCLPVYNAGKYLDKCLASIEAQTLKPIELIVVDDCSTDNSWEIISKFAKKHLWVRIFKNQANSGVSPTFNFAVSQATSNYIARMDADDIMAPNRLALQKKYLDKHPEVIIVGGQCYLINSPSKKIGIKSFPLDHNDIYEMLFRTVPMQQPTIMINRGKLPKDFLYSNSRFSPAEDYGLFFSAARFGKFANLPNFTHYYREHDTNISLVKPKFTFWRIWRARLDGLINQGYVPSLKSFLIVLAQTIAVLILPPKYIYPLYKRLRGMSA</sequence>
<dbReference type="PANTHER" id="PTHR22916:SF3">
    <property type="entry name" value="UDP-GLCNAC:BETAGAL BETA-1,3-N-ACETYLGLUCOSAMINYLTRANSFERASE-LIKE PROTEIN 1"/>
    <property type="match status" value="1"/>
</dbReference>
<dbReference type="InterPro" id="IPR029044">
    <property type="entry name" value="Nucleotide-diphossugar_trans"/>
</dbReference>
<dbReference type="Pfam" id="PF00535">
    <property type="entry name" value="Glycos_transf_2"/>
    <property type="match status" value="1"/>
</dbReference>
<organism evidence="2 3">
    <name type="scientific">Candidatus Collierbacteria bacterium CG22_combo_CG10-13_8_21_14_all_43_12</name>
    <dbReference type="NCBI Taxonomy" id="1974537"/>
    <lineage>
        <taxon>Bacteria</taxon>
        <taxon>Candidatus Collieribacteriota</taxon>
    </lineage>
</organism>
<gene>
    <name evidence="2" type="ORF">COW83_03670</name>
</gene>
<accession>A0A2H0DUN0</accession>
<proteinExistence type="predicted"/>
<name>A0A2H0DUN0_9BACT</name>
<dbReference type="CDD" id="cd00761">
    <property type="entry name" value="Glyco_tranf_GTA_type"/>
    <property type="match status" value="1"/>
</dbReference>
<protein>
    <recommendedName>
        <fullName evidence="1">Glycosyltransferase 2-like domain-containing protein</fullName>
    </recommendedName>
</protein>
<dbReference type="GO" id="GO:0016758">
    <property type="term" value="F:hexosyltransferase activity"/>
    <property type="evidence" value="ECO:0007669"/>
    <property type="project" value="UniProtKB-ARBA"/>
</dbReference>
<dbReference type="SUPFAM" id="SSF53448">
    <property type="entry name" value="Nucleotide-diphospho-sugar transferases"/>
    <property type="match status" value="1"/>
</dbReference>
<dbReference type="Gene3D" id="3.90.550.10">
    <property type="entry name" value="Spore Coat Polysaccharide Biosynthesis Protein SpsA, Chain A"/>
    <property type="match status" value="1"/>
</dbReference>
<dbReference type="Proteomes" id="UP000231136">
    <property type="component" value="Unassembled WGS sequence"/>
</dbReference>
<evidence type="ECO:0000313" key="2">
    <source>
        <dbReference type="EMBL" id="PIP85548.1"/>
    </source>
</evidence>
<dbReference type="EMBL" id="PCTR01000114">
    <property type="protein sequence ID" value="PIP85548.1"/>
    <property type="molecule type" value="Genomic_DNA"/>
</dbReference>
<feature type="domain" description="Glycosyltransferase 2-like" evidence="1">
    <location>
        <begin position="7"/>
        <end position="148"/>
    </location>
</feature>
<dbReference type="AlphaFoldDB" id="A0A2H0DUN0"/>
<dbReference type="InterPro" id="IPR001173">
    <property type="entry name" value="Glyco_trans_2-like"/>
</dbReference>
<evidence type="ECO:0000313" key="3">
    <source>
        <dbReference type="Proteomes" id="UP000231136"/>
    </source>
</evidence>
<evidence type="ECO:0000259" key="1">
    <source>
        <dbReference type="Pfam" id="PF00535"/>
    </source>
</evidence>
<dbReference type="PANTHER" id="PTHR22916">
    <property type="entry name" value="GLYCOSYLTRANSFERASE"/>
    <property type="match status" value="1"/>
</dbReference>